<feature type="region of interest" description="Disordered" evidence="1">
    <location>
        <begin position="154"/>
        <end position="183"/>
    </location>
</feature>
<gene>
    <name evidence="4" type="ORF">CPB84DRAFT_1841675</name>
</gene>
<dbReference type="EMBL" id="JADNYJ010000003">
    <property type="protein sequence ID" value="KAF8911957.1"/>
    <property type="molecule type" value="Genomic_DNA"/>
</dbReference>
<organism evidence="4 5">
    <name type="scientific">Gymnopilus junonius</name>
    <name type="common">Spectacular rustgill mushroom</name>
    <name type="synonym">Gymnopilus spectabilis subsp. junonius</name>
    <dbReference type="NCBI Taxonomy" id="109634"/>
    <lineage>
        <taxon>Eukaryota</taxon>
        <taxon>Fungi</taxon>
        <taxon>Dikarya</taxon>
        <taxon>Basidiomycota</taxon>
        <taxon>Agaricomycotina</taxon>
        <taxon>Agaricomycetes</taxon>
        <taxon>Agaricomycetidae</taxon>
        <taxon>Agaricales</taxon>
        <taxon>Agaricineae</taxon>
        <taxon>Hymenogastraceae</taxon>
        <taxon>Gymnopilus</taxon>
    </lineage>
</organism>
<evidence type="ECO:0000313" key="5">
    <source>
        <dbReference type="Proteomes" id="UP000724874"/>
    </source>
</evidence>
<evidence type="ECO:0000256" key="1">
    <source>
        <dbReference type="SAM" id="MobiDB-lite"/>
    </source>
</evidence>
<dbReference type="OrthoDB" id="2576311at2759"/>
<dbReference type="Proteomes" id="UP000724874">
    <property type="component" value="Unassembled WGS sequence"/>
</dbReference>
<evidence type="ECO:0000256" key="3">
    <source>
        <dbReference type="SAM" id="SignalP"/>
    </source>
</evidence>
<feature type="region of interest" description="Disordered" evidence="1">
    <location>
        <begin position="218"/>
        <end position="302"/>
    </location>
</feature>
<feature type="signal peptide" evidence="3">
    <location>
        <begin position="1"/>
        <end position="19"/>
    </location>
</feature>
<keyword evidence="2" id="KW-0472">Membrane</keyword>
<feature type="compositionally biased region" description="Low complexity" evidence="1">
    <location>
        <begin position="253"/>
        <end position="268"/>
    </location>
</feature>
<evidence type="ECO:0000256" key="2">
    <source>
        <dbReference type="SAM" id="Phobius"/>
    </source>
</evidence>
<feature type="compositionally biased region" description="Polar residues" evidence="1">
    <location>
        <begin position="226"/>
        <end position="243"/>
    </location>
</feature>
<keyword evidence="2" id="KW-0812">Transmembrane</keyword>
<comment type="caution">
    <text evidence="4">The sequence shown here is derived from an EMBL/GenBank/DDBJ whole genome shotgun (WGS) entry which is preliminary data.</text>
</comment>
<keyword evidence="5" id="KW-1185">Reference proteome</keyword>
<feature type="compositionally biased region" description="Low complexity" evidence="1">
    <location>
        <begin position="160"/>
        <end position="180"/>
    </location>
</feature>
<proteinExistence type="predicted"/>
<feature type="compositionally biased region" description="Polar residues" evidence="1">
    <location>
        <begin position="271"/>
        <end position="292"/>
    </location>
</feature>
<feature type="chain" id="PRO_5040311954" evidence="3">
    <location>
        <begin position="20"/>
        <end position="302"/>
    </location>
</feature>
<protein>
    <submittedName>
        <fullName evidence="4">Uncharacterized protein</fullName>
    </submittedName>
</protein>
<accession>A0A9P5NZC7</accession>
<keyword evidence="2" id="KW-1133">Transmembrane helix</keyword>
<reference evidence="4" key="1">
    <citation type="submission" date="2020-11" db="EMBL/GenBank/DDBJ databases">
        <authorList>
            <consortium name="DOE Joint Genome Institute"/>
            <person name="Ahrendt S."/>
            <person name="Riley R."/>
            <person name="Andreopoulos W."/>
            <person name="LaButti K."/>
            <person name="Pangilinan J."/>
            <person name="Ruiz-duenas F.J."/>
            <person name="Barrasa J.M."/>
            <person name="Sanchez-Garcia M."/>
            <person name="Camarero S."/>
            <person name="Miyauchi S."/>
            <person name="Serrano A."/>
            <person name="Linde D."/>
            <person name="Babiker R."/>
            <person name="Drula E."/>
            <person name="Ayuso-Fernandez I."/>
            <person name="Pacheco R."/>
            <person name="Padilla G."/>
            <person name="Ferreira P."/>
            <person name="Barriuso J."/>
            <person name="Kellner H."/>
            <person name="Castanera R."/>
            <person name="Alfaro M."/>
            <person name="Ramirez L."/>
            <person name="Pisabarro A.G."/>
            <person name="Kuo A."/>
            <person name="Tritt A."/>
            <person name="Lipzen A."/>
            <person name="He G."/>
            <person name="Yan M."/>
            <person name="Ng V."/>
            <person name="Cullen D."/>
            <person name="Martin F."/>
            <person name="Rosso M.-N."/>
            <person name="Henrissat B."/>
            <person name="Hibbett D."/>
            <person name="Martinez A.T."/>
            <person name="Grigoriev I.V."/>
        </authorList>
    </citation>
    <scope>NUCLEOTIDE SEQUENCE</scope>
    <source>
        <strain evidence="4">AH 44721</strain>
    </source>
</reference>
<dbReference type="Gene3D" id="1.20.5.510">
    <property type="entry name" value="Single helix bin"/>
    <property type="match status" value="1"/>
</dbReference>
<feature type="transmembrane region" description="Helical" evidence="2">
    <location>
        <begin position="187"/>
        <end position="210"/>
    </location>
</feature>
<dbReference type="AlphaFoldDB" id="A0A9P5NZC7"/>
<evidence type="ECO:0000313" key="4">
    <source>
        <dbReference type="EMBL" id="KAF8911957.1"/>
    </source>
</evidence>
<name>A0A9P5NZC7_GYMJU</name>
<keyword evidence="3" id="KW-0732">Signal</keyword>
<sequence>MFKLFAAVVLGALPQYVAAQNTTKAVCQLGFNWAFNSLGQSPCDIASALGGVCVGTPLTLLPLKPGFEYLGPDPSDANSCRCSTVYYSLLSACATCQNADFITWNLYKTNCTVVYDEVFSNPLPPNVPIPHYAYGDVVTPGTFNVTFAETAGGAESTALPSPTGSSSGSTPSPTTTSQPTKKSHAGAIAGGVVGGVVGLALLAGLTFWFLRSRRPPAPALTYDPMMSQTPTAIPTNPMNSIPSTPAPKPYDPNDPTTFPTNTPGFNPYTPSPQLYPTHVTPNYTGASQSSYPRPQYTGAPEL</sequence>